<dbReference type="InterPro" id="IPR003594">
    <property type="entry name" value="HATPase_dom"/>
</dbReference>
<keyword evidence="1" id="KW-0723">Serine/threonine-protein kinase</keyword>
<evidence type="ECO:0000259" key="2">
    <source>
        <dbReference type="Pfam" id="PF13581"/>
    </source>
</evidence>
<dbReference type="CDD" id="cd16936">
    <property type="entry name" value="HATPase_RsbW-like"/>
    <property type="match status" value="1"/>
</dbReference>
<accession>A0ABV4Q546</accession>
<dbReference type="InterPro" id="IPR036890">
    <property type="entry name" value="HATPase_C_sf"/>
</dbReference>
<dbReference type="InterPro" id="IPR050267">
    <property type="entry name" value="Anti-sigma-factor_SerPK"/>
</dbReference>
<keyword evidence="3" id="KW-0067">ATP-binding</keyword>
<dbReference type="PANTHER" id="PTHR35526:SF3">
    <property type="entry name" value="ANTI-SIGMA-F FACTOR RSBW"/>
    <property type="match status" value="1"/>
</dbReference>
<feature type="domain" description="Histidine kinase/HSP90-like ATPase" evidence="2">
    <location>
        <begin position="20"/>
        <end position="135"/>
    </location>
</feature>
<comment type="caution">
    <text evidence="3">The sequence shown here is derived from an EMBL/GenBank/DDBJ whole genome shotgun (WGS) entry which is preliminary data.</text>
</comment>
<dbReference type="Gene3D" id="3.30.565.10">
    <property type="entry name" value="Histidine kinase-like ATPase, C-terminal domain"/>
    <property type="match status" value="1"/>
</dbReference>
<keyword evidence="4" id="KW-1185">Reference proteome</keyword>
<dbReference type="Proteomes" id="UP001569963">
    <property type="component" value="Unassembled WGS sequence"/>
</dbReference>
<proteinExistence type="predicted"/>
<gene>
    <name evidence="3" type="ORF">SM611_02440</name>
</gene>
<dbReference type="Pfam" id="PF13581">
    <property type="entry name" value="HATPase_c_2"/>
    <property type="match status" value="1"/>
</dbReference>
<reference evidence="3 4" key="1">
    <citation type="submission" date="2023-11" db="EMBL/GenBank/DDBJ databases">
        <title>Actinomadura monticuli sp. nov., isolated from volcanic ash.</title>
        <authorList>
            <person name="Lee S.D."/>
            <person name="Yang H."/>
            <person name="Kim I.S."/>
        </authorList>
    </citation>
    <scope>NUCLEOTIDE SEQUENCE [LARGE SCALE GENOMIC DNA]</scope>
    <source>
        <strain evidence="3 4">DLS-62</strain>
    </source>
</reference>
<organism evidence="3 4">
    <name type="scientific">Actinomadura monticuli</name>
    <dbReference type="NCBI Taxonomy" id="3097367"/>
    <lineage>
        <taxon>Bacteria</taxon>
        <taxon>Bacillati</taxon>
        <taxon>Actinomycetota</taxon>
        <taxon>Actinomycetes</taxon>
        <taxon>Streptosporangiales</taxon>
        <taxon>Thermomonosporaceae</taxon>
        <taxon>Actinomadura</taxon>
    </lineage>
</organism>
<name>A0ABV4Q546_9ACTN</name>
<protein>
    <submittedName>
        <fullName evidence="3">ATP-binding protein</fullName>
    </submittedName>
</protein>
<dbReference type="SUPFAM" id="SSF55874">
    <property type="entry name" value="ATPase domain of HSP90 chaperone/DNA topoisomerase II/histidine kinase"/>
    <property type="match status" value="1"/>
</dbReference>
<dbReference type="PANTHER" id="PTHR35526">
    <property type="entry name" value="ANTI-SIGMA-F FACTOR RSBW-RELATED"/>
    <property type="match status" value="1"/>
</dbReference>
<evidence type="ECO:0000313" key="4">
    <source>
        <dbReference type="Proteomes" id="UP001569963"/>
    </source>
</evidence>
<dbReference type="GO" id="GO:0005524">
    <property type="term" value="F:ATP binding"/>
    <property type="evidence" value="ECO:0007669"/>
    <property type="project" value="UniProtKB-KW"/>
</dbReference>
<keyword evidence="1" id="KW-0418">Kinase</keyword>
<evidence type="ECO:0000256" key="1">
    <source>
        <dbReference type="ARBA" id="ARBA00022527"/>
    </source>
</evidence>
<sequence>MEDETGVSRQFAASSVVAGLARDLVAGALRGWGLSFLVSDAVLVVGELMANAVEVSRAADVIKVHVGCGPGEIVLAVWDGCAARPVPRRVELSLETLDLCPERFDDNGGWGLSIVESLAARCWVDPTPPRGKWVCAALKADVR</sequence>
<evidence type="ECO:0000313" key="3">
    <source>
        <dbReference type="EMBL" id="MFA1537777.1"/>
    </source>
</evidence>
<keyword evidence="1" id="KW-0808">Transferase</keyword>
<dbReference type="RefSeq" id="WP_371947406.1">
    <property type="nucleotide sequence ID" value="NZ_JAXCEI010000001.1"/>
</dbReference>
<keyword evidence="3" id="KW-0547">Nucleotide-binding</keyword>
<dbReference type="EMBL" id="JAXCEI010000001">
    <property type="protein sequence ID" value="MFA1537777.1"/>
    <property type="molecule type" value="Genomic_DNA"/>
</dbReference>